<dbReference type="GO" id="GO:0005694">
    <property type="term" value="C:chromosome"/>
    <property type="evidence" value="ECO:0007669"/>
    <property type="project" value="TreeGrafter"/>
</dbReference>
<dbReference type="GO" id="GO:0007059">
    <property type="term" value="P:chromosome segregation"/>
    <property type="evidence" value="ECO:0007669"/>
    <property type="project" value="UniProtKB-KW"/>
</dbReference>
<dbReference type="CDD" id="cd00093">
    <property type="entry name" value="HTH_XRE"/>
    <property type="match status" value="1"/>
</dbReference>
<protein>
    <recommendedName>
        <fullName evidence="4">HTH cro/C1-type domain-containing protein</fullName>
    </recommendedName>
</protein>
<proteinExistence type="inferred from homology"/>
<accession>A0A382X411</accession>
<dbReference type="Gene3D" id="3.90.1530.30">
    <property type="match status" value="1"/>
</dbReference>
<dbReference type="PROSITE" id="PS50943">
    <property type="entry name" value="HTH_CROC1"/>
    <property type="match status" value="1"/>
</dbReference>
<comment type="similarity">
    <text evidence="1">Belongs to the ParB family.</text>
</comment>
<dbReference type="PANTHER" id="PTHR33375">
    <property type="entry name" value="CHROMOSOME-PARTITIONING PROTEIN PARB-RELATED"/>
    <property type="match status" value="1"/>
</dbReference>
<keyword evidence="3" id="KW-0238">DNA-binding</keyword>
<dbReference type="InterPro" id="IPR001387">
    <property type="entry name" value="Cro/C1-type_HTH"/>
</dbReference>
<dbReference type="PANTHER" id="PTHR33375:SF1">
    <property type="entry name" value="CHROMOSOME-PARTITIONING PROTEIN PARB-RELATED"/>
    <property type="match status" value="1"/>
</dbReference>
<feature type="domain" description="HTH cro/C1-type" evidence="4">
    <location>
        <begin position="119"/>
        <end position="144"/>
    </location>
</feature>
<gene>
    <name evidence="5" type="ORF">METZ01_LOCUS417845</name>
</gene>
<evidence type="ECO:0000259" key="4">
    <source>
        <dbReference type="PROSITE" id="PS50943"/>
    </source>
</evidence>
<dbReference type="Pfam" id="PF17762">
    <property type="entry name" value="HTH_ParB"/>
    <property type="match status" value="1"/>
</dbReference>
<dbReference type="InterPro" id="IPR041468">
    <property type="entry name" value="HTH_ParB/Spo0J"/>
</dbReference>
<keyword evidence="2" id="KW-0159">Chromosome partition</keyword>
<sequence>MAEPSSDQLVNIPISRISLNPLQPRKKFNEEKIKELSRSIEHQGVLQPLVVRIHPELSGHFQLIAGERRLRALKMLDYHEIPVLIKNIKDQDLLETALLENIQRENLTPMEEARSYEHLLKEHGYTQDDLAERIGKDRTTISNLVRLLQLPEAIQNDVELGRMTSGHARALLSLPSEALKLLLRKLLLQQEWSVRETEKQVRKMLGKLPKA</sequence>
<feature type="non-terminal residue" evidence="5">
    <location>
        <position position="211"/>
    </location>
</feature>
<dbReference type="CDD" id="cd16393">
    <property type="entry name" value="SPO0J_N"/>
    <property type="match status" value="1"/>
</dbReference>
<evidence type="ECO:0000256" key="1">
    <source>
        <dbReference type="ARBA" id="ARBA00006295"/>
    </source>
</evidence>
<dbReference type="AlphaFoldDB" id="A0A382X411"/>
<name>A0A382X411_9ZZZZ</name>
<organism evidence="5">
    <name type="scientific">marine metagenome</name>
    <dbReference type="NCBI Taxonomy" id="408172"/>
    <lineage>
        <taxon>unclassified sequences</taxon>
        <taxon>metagenomes</taxon>
        <taxon>ecological metagenomes</taxon>
    </lineage>
</organism>
<dbReference type="FunFam" id="3.90.1530.30:FF:000001">
    <property type="entry name" value="Chromosome partitioning protein ParB"/>
    <property type="match status" value="1"/>
</dbReference>
<evidence type="ECO:0000256" key="3">
    <source>
        <dbReference type="ARBA" id="ARBA00023125"/>
    </source>
</evidence>
<dbReference type="Gene3D" id="1.10.10.2830">
    <property type="match status" value="1"/>
</dbReference>
<reference evidence="5" key="1">
    <citation type="submission" date="2018-05" db="EMBL/GenBank/DDBJ databases">
        <authorList>
            <person name="Lanie J.A."/>
            <person name="Ng W.-L."/>
            <person name="Kazmierczak K.M."/>
            <person name="Andrzejewski T.M."/>
            <person name="Davidsen T.M."/>
            <person name="Wayne K.J."/>
            <person name="Tettelin H."/>
            <person name="Glass J.I."/>
            <person name="Rusch D."/>
            <person name="Podicherti R."/>
            <person name="Tsui H.-C.T."/>
            <person name="Winkler M.E."/>
        </authorList>
    </citation>
    <scope>NUCLEOTIDE SEQUENCE</scope>
</reference>
<dbReference type="NCBIfam" id="TIGR00180">
    <property type="entry name" value="parB_part"/>
    <property type="match status" value="1"/>
</dbReference>
<dbReference type="InterPro" id="IPR003115">
    <property type="entry name" value="ParB_N"/>
</dbReference>
<dbReference type="Pfam" id="PF02195">
    <property type="entry name" value="ParB_N"/>
    <property type="match status" value="1"/>
</dbReference>
<dbReference type="GO" id="GO:0045881">
    <property type="term" value="P:positive regulation of sporulation resulting in formation of a cellular spore"/>
    <property type="evidence" value="ECO:0007669"/>
    <property type="project" value="TreeGrafter"/>
</dbReference>
<dbReference type="InterPro" id="IPR004437">
    <property type="entry name" value="ParB/RepB/Spo0J"/>
</dbReference>
<dbReference type="SMART" id="SM00470">
    <property type="entry name" value="ParB"/>
    <property type="match status" value="1"/>
</dbReference>
<dbReference type="EMBL" id="UINC01164243">
    <property type="protein sequence ID" value="SVD64991.1"/>
    <property type="molecule type" value="Genomic_DNA"/>
</dbReference>
<dbReference type="GO" id="GO:0003677">
    <property type="term" value="F:DNA binding"/>
    <property type="evidence" value="ECO:0007669"/>
    <property type="project" value="UniProtKB-KW"/>
</dbReference>
<dbReference type="SUPFAM" id="SSF110849">
    <property type="entry name" value="ParB/Sulfiredoxin"/>
    <property type="match status" value="1"/>
</dbReference>
<evidence type="ECO:0000313" key="5">
    <source>
        <dbReference type="EMBL" id="SVD64991.1"/>
    </source>
</evidence>
<dbReference type="InterPro" id="IPR036086">
    <property type="entry name" value="ParB/Sulfiredoxin_sf"/>
</dbReference>
<evidence type="ECO:0000256" key="2">
    <source>
        <dbReference type="ARBA" id="ARBA00022829"/>
    </source>
</evidence>
<dbReference type="SUPFAM" id="SSF109709">
    <property type="entry name" value="KorB DNA-binding domain-like"/>
    <property type="match status" value="1"/>
</dbReference>
<dbReference type="FunFam" id="1.10.10.2830:FF:000001">
    <property type="entry name" value="Chromosome partitioning protein ParB"/>
    <property type="match status" value="1"/>
</dbReference>
<dbReference type="InterPro" id="IPR050336">
    <property type="entry name" value="Chromosome_partition/occlusion"/>
</dbReference>